<dbReference type="EMBL" id="KI926445">
    <property type="protein sequence ID" value="ETW35852.1"/>
    <property type="molecule type" value="Genomic_DNA"/>
</dbReference>
<name>A0A024W5A0_PLAFA</name>
<protein>
    <submittedName>
        <fullName evidence="1">Uncharacterized protein</fullName>
    </submittedName>
</protein>
<sequence>MHKVVIYDICKDAEVWDIHLVNKCLSECFLKWSDNIYMDSYQKIILNLQHYISHDDFFFFSHASLYYL</sequence>
<organism evidence="1 2">
    <name type="scientific">Plasmodium falciparum Tanzania</name>
    <name type="common">2000708</name>
    <dbReference type="NCBI Taxonomy" id="1036725"/>
    <lineage>
        <taxon>Eukaryota</taxon>
        <taxon>Sar</taxon>
        <taxon>Alveolata</taxon>
        <taxon>Apicomplexa</taxon>
        <taxon>Aconoidasida</taxon>
        <taxon>Haemosporida</taxon>
        <taxon>Plasmodiidae</taxon>
        <taxon>Plasmodium</taxon>
        <taxon>Plasmodium (Laverania)</taxon>
    </lineage>
</organism>
<evidence type="ECO:0000313" key="2">
    <source>
        <dbReference type="Proteomes" id="UP000030708"/>
    </source>
</evidence>
<proteinExistence type="predicted"/>
<accession>A0A024W5A0</accession>
<reference evidence="1 2" key="2">
    <citation type="submission" date="2013-02" db="EMBL/GenBank/DDBJ databases">
        <title>The Genome Sequence of Plasmodium falciparum Tanzania (2000708).</title>
        <authorList>
            <consortium name="The Broad Institute Genome Sequencing Platform"/>
            <consortium name="The Broad Institute Genome Sequencing Center for Infectious Disease"/>
            <person name="Neafsey D."/>
            <person name="Cheeseman I."/>
            <person name="Volkman S."/>
            <person name="Adams J."/>
            <person name="Walker B."/>
            <person name="Young S.K."/>
            <person name="Zeng Q."/>
            <person name="Gargeya S."/>
            <person name="Fitzgerald M."/>
            <person name="Haas B."/>
            <person name="Abouelleil A."/>
            <person name="Alvarado L."/>
            <person name="Arachchi H.M."/>
            <person name="Berlin A.M."/>
            <person name="Chapman S.B."/>
            <person name="Dewar J."/>
            <person name="Goldberg J."/>
            <person name="Griggs A."/>
            <person name="Gujja S."/>
            <person name="Hansen M."/>
            <person name="Howarth C."/>
            <person name="Imamovic A."/>
            <person name="Larimer J."/>
            <person name="McCowan C."/>
            <person name="Murphy C."/>
            <person name="Neiman D."/>
            <person name="Pearson M."/>
            <person name="Priest M."/>
            <person name="Roberts A."/>
            <person name="Saif S."/>
            <person name="Shea T."/>
            <person name="Sisk P."/>
            <person name="Sykes S."/>
            <person name="Wortman J."/>
            <person name="Nusbaum C."/>
            <person name="Birren B."/>
        </authorList>
    </citation>
    <scope>NUCLEOTIDE SEQUENCE [LARGE SCALE GENOMIC DNA]</scope>
    <source>
        <strain evidence="2">Tanzania (2000708)</strain>
    </source>
</reference>
<gene>
    <name evidence="1" type="ORF">PFTANZ_03445</name>
</gene>
<evidence type="ECO:0000313" key="1">
    <source>
        <dbReference type="EMBL" id="ETW35852.1"/>
    </source>
</evidence>
<dbReference type="Proteomes" id="UP000030708">
    <property type="component" value="Unassembled WGS sequence"/>
</dbReference>
<reference evidence="1 2" key="1">
    <citation type="submission" date="2013-02" db="EMBL/GenBank/DDBJ databases">
        <title>The Genome Annotation of Plasmodium falciparum Tanzania (2000708).</title>
        <authorList>
            <consortium name="The Broad Institute Genome Sequencing Platform"/>
            <consortium name="The Broad Institute Genome Sequencing Center for Infectious Disease"/>
            <person name="Neafsey D."/>
            <person name="Hoffman S."/>
            <person name="Volkman S."/>
            <person name="Rosenthal P."/>
            <person name="Walker B."/>
            <person name="Young S.K."/>
            <person name="Zeng Q."/>
            <person name="Gargeya S."/>
            <person name="Fitzgerald M."/>
            <person name="Haas B."/>
            <person name="Abouelleil A."/>
            <person name="Allen A.W."/>
            <person name="Alvarado L."/>
            <person name="Arachchi H.M."/>
            <person name="Berlin A.M."/>
            <person name="Chapman S.B."/>
            <person name="Gainer-Dewar J."/>
            <person name="Goldberg J."/>
            <person name="Griggs A."/>
            <person name="Gujja S."/>
            <person name="Hansen M."/>
            <person name="Howarth C."/>
            <person name="Imamovic A."/>
            <person name="Ireland A."/>
            <person name="Larimer J."/>
            <person name="McCowan C."/>
            <person name="Murphy C."/>
            <person name="Pearson M."/>
            <person name="Poon T.W."/>
            <person name="Priest M."/>
            <person name="Roberts A."/>
            <person name="Saif S."/>
            <person name="Shea T."/>
            <person name="Sisk P."/>
            <person name="Sykes S."/>
            <person name="Wortman J."/>
            <person name="Nusbaum C."/>
            <person name="Birren B."/>
        </authorList>
    </citation>
    <scope>NUCLEOTIDE SEQUENCE [LARGE SCALE GENOMIC DNA]</scope>
    <source>
        <strain evidence="2">Tanzania (2000708)</strain>
    </source>
</reference>
<dbReference type="AlphaFoldDB" id="A0A024W5A0"/>